<keyword evidence="3" id="KW-1185">Reference proteome</keyword>
<feature type="region of interest" description="Disordered" evidence="1">
    <location>
        <begin position="102"/>
        <end position="150"/>
    </location>
</feature>
<organism evidence="2 3">
    <name type="scientific">Lactuca saligna</name>
    <name type="common">Willowleaf lettuce</name>
    <dbReference type="NCBI Taxonomy" id="75948"/>
    <lineage>
        <taxon>Eukaryota</taxon>
        <taxon>Viridiplantae</taxon>
        <taxon>Streptophyta</taxon>
        <taxon>Embryophyta</taxon>
        <taxon>Tracheophyta</taxon>
        <taxon>Spermatophyta</taxon>
        <taxon>Magnoliopsida</taxon>
        <taxon>eudicotyledons</taxon>
        <taxon>Gunneridae</taxon>
        <taxon>Pentapetalae</taxon>
        <taxon>asterids</taxon>
        <taxon>campanulids</taxon>
        <taxon>Asterales</taxon>
        <taxon>Asteraceae</taxon>
        <taxon>Cichorioideae</taxon>
        <taxon>Cichorieae</taxon>
        <taxon>Lactucinae</taxon>
        <taxon>Lactuca</taxon>
    </lineage>
</organism>
<accession>A0AA35YCE9</accession>
<evidence type="ECO:0000256" key="1">
    <source>
        <dbReference type="SAM" id="MobiDB-lite"/>
    </source>
</evidence>
<dbReference type="AlphaFoldDB" id="A0AA35YCE9"/>
<reference evidence="2" key="1">
    <citation type="submission" date="2023-04" db="EMBL/GenBank/DDBJ databases">
        <authorList>
            <person name="Vijverberg K."/>
            <person name="Xiong W."/>
            <person name="Schranz E."/>
        </authorList>
    </citation>
    <scope>NUCLEOTIDE SEQUENCE</scope>
</reference>
<dbReference type="EMBL" id="OX465077">
    <property type="protein sequence ID" value="CAI9267721.1"/>
    <property type="molecule type" value="Genomic_DNA"/>
</dbReference>
<gene>
    <name evidence="2" type="ORF">LSALG_LOCUS8187</name>
</gene>
<dbReference type="Proteomes" id="UP001177003">
    <property type="component" value="Chromosome 1"/>
</dbReference>
<feature type="compositionally biased region" description="Basic residues" evidence="1">
    <location>
        <begin position="125"/>
        <end position="134"/>
    </location>
</feature>
<evidence type="ECO:0000313" key="2">
    <source>
        <dbReference type="EMBL" id="CAI9267721.1"/>
    </source>
</evidence>
<feature type="compositionally biased region" description="Polar residues" evidence="1">
    <location>
        <begin position="140"/>
        <end position="150"/>
    </location>
</feature>
<name>A0AA35YCE9_LACSI</name>
<sequence>MKLYPWPSFESCTCGDVGTSTVCVFRLQYSIVYNFVLSHRYSLILPIQMNRQNLKTLTPFTVGVTIFSNMDFGLKFMSCGLHLLHHHICNQKEKQYLHAHIRPDEPLPPTSSPHVLRSSRPSFSKPKKYSKKNLLKVLANKSTNKGPPFT</sequence>
<proteinExistence type="predicted"/>
<protein>
    <submittedName>
        <fullName evidence="2">Uncharacterized protein</fullName>
    </submittedName>
</protein>
<evidence type="ECO:0000313" key="3">
    <source>
        <dbReference type="Proteomes" id="UP001177003"/>
    </source>
</evidence>